<evidence type="ECO:0000256" key="4">
    <source>
        <dbReference type="ARBA" id="ARBA00047951"/>
    </source>
</evidence>
<evidence type="ECO:0000256" key="3">
    <source>
        <dbReference type="ARBA" id="ARBA00047558"/>
    </source>
</evidence>
<reference evidence="6" key="1">
    <citation type="submission" date="2023-07" db="EMBL/GenBank/DDBJ databases">
        <title>draft genome sequence of fig (Ficus carica).</title>
        <authorList>
            <person name="Takahashi T."/>
            <person name="Nishimura K."/>
        </authorList>
    </citation>
    <scope>NUCLEOTIDE SEQUENCE</scope>
</reference>
<keyword evidence="2" id="KW-0067">ATP-binding</keyword>
<sequence>MTDVPAVLDWGLYLSLPEVDAWGKPAPPLDENYNCWYWQWVWSSVTASWIIGIIQTCEEKKKDPTQEKVLSTKWFTTTIIFKVEKTKLFNSKELEKTTDRFNIDNGENSKEPRRTRYSLQGNVGRWENCSDKEIQNGQRRKNNRDHQRVHEFVPNRTLSQYIYDEQEEFSLTWEIRLRIATEVAGSLSYLHTSASLPIYHRDIKSSNILLEGKYRAKVADFGTSRSIAIEQTHLTTLVYGTMGYLDPEYFQSSQFTDKSDVYSFGVVLVELLTGQQPISIRRSEQGRSLATYFMQSMEENHLFDIIDARVMEEGKREAIIAFAELVKRCLNLKARKRPAMKEVAALLEDIKNLEKSSGAHEPNVEEVEYVSEVPEQPWELFSTSTCPADFGDPAGSSYVELPLFSNVTQ</sequence>
<dbReference type="InterPro" id="IPR011009">
    <property type="entry name" value="Kinase-like_dom_sf"/>
</dbReference>
<dbReference type="PANTHER" id="PTHR27005:SF280">
    <property type="entry name" value="WALL-ASSOCIATED RECEPTOR KINASE-LIKE 8"/>
    <property type="match status" value="1"/>
</dbReference>
<keyword evidence="1" id="KW-0547">Nucleotide-binding</keyword>
<proteinExistence type="predicted"/>
<dbReference type="Proteomes" id="UP001187192">
    <property type="component" value="Unassembled WGS sequence"/>
</dbReference>
<dbReference type="GO" id="GO:0005886">
    <property type="term" value="C:plasma membrane"/>
    <property type="evidence" value="ECO:0007669"/>
    <property type="project" value="TreeGrafter"/>
</dbReference>
<evidence type="ECO:0000256" key="2">
    <source>
        <dbReference type="ARBA" id="ARBA00022840"/>
    </source>
</evidence>
<dbReference type="PROSITE" id="PS50011">
    <property type="entry name" value="PROTEIN_KINASE_DOM"/>
    <property type="match status" value="1"/>
</dbReference>
<dbReference type="AlphaFoldDB" id="A0AA88DIK8"/>
<dbReference type="SMART" id="SM00220">
    <property type="entry name" value="S_TKc"/>
    <property type="match status" value="1"/>
</dbReference>
<keyword evidence="7" id="KW-1185">Reference proteome</keyword>
<name>A0AA88DIK8_FICCA</name>
<dbReference type="InterPro" id="IPR045274">
    <property type="entry name" value="WAK-like"/>
</dbReference>
<comment type="catalytic activity">
    <reaction evidence="4">
        <text>L-threonyl-[protein] + ATP = O-phospho-L-threonyl-[protein] + ADP + H(+)</text>
        <dbReference type="Rhea" id="RHEA:46608"/>
        <dbReference type="Rhea" id="RHEA-COMP:11060"/>
        <dbReference type="Rhea" id="RHEA-COMP:11605"/>
        <dbReference type="ChEBI" id="CHEBI:15378"/>
        <dbReference type="ChEBI" id="CHEBI:30013"/>
        <dbReference type="ChEBI" id="CHEBI:30616"/>
        <dbReference type="ChEBI" id="CHEBI:61977"/>
        <dbReference type="ChEBI" id="CHEBI:456216"/>
    </reaction>
</comment>
<dbReference type="GO" id="GO:0005524">
    <property type="term" value="F:ATP binding"/>
    <property type="evidence" value="ECO:0007669"/>
    <property type="project" value="UniProtKB-KW"/>
</dbReference>
<evidence type="ECO:0000313" key="7">
    <source>
        <dbReference type="Proteomes" id="UP001187192"/>
    </source>
</evidence>
<feature type="domain" description="Protein kinase" evidence="5">
    <location>
        <begin position="40"/>
        <end position="350"/>
    </location>
</feature>
<dbReference type="GO" id="GO:0004674">
    <property type="term" value="F:protein serine/threonine kinase activity"/>
    <property type="evidence" value="ECO:0007669"/>
    <property type="project" value="TreeGrafter"/>
</dbReference>
<evidence type="ECO:0000259" key="5">
    <source>
        <dbReference type="PROSITE" id="PS50011"/>
    </source>
</evidence>
<dbReference type="PROSITE" id="PS00108">
    <property type="entry name" value="PROTEIN_KINASE_ST"/>
    <property type="match status" value="1"/>
</dbReference>
<dbReference type="GO" id="GO:0007166">
    <property type="term" value="P:cell surface receptor signaling pathway"/>
    <property type="evidence" value="ECO:0007669"/>
    <property type="project" value="InterPro"/>
</dbReference>
<dbReference type="PANTHER" id="PTHR27005">
    <property type="entry name" value="WALL-ASSOCIATED RECEPTOR KINASE-LIKE 21"/>
    <property type="match status" value="1"/>
</dbReference>
<dbReference type="Gene3D" id="1.10.510.10">
    <property type="entry name" value="Transferase(Phosphotransferase) domain 1"/>
    <property type="match status" value="1"/>
</dbReference>
<organism evidence="6 7">
    <name type="scientific">Ficus carica</name>
    <name type="common">Common fig</name>
    <dbReference type="NCBI Taxonomy" id="3494"/>
    <lineage>
        <taxon>Eukaryota</taxon>
        <taxon>Viridiplantae</taxon>
        <taxon>Streptophyta</taxon>
        <taxon>Embryophyta</taxon>
        <taxon>Tracheophyta</taxon>
        <taxon>Spermatophyta</taxon>
        <taxon>Magnoliopsida</taxon>
        <taxon>eudicotyledons</taxon>
        <taxon>Gunneridae</taxon>
        <taxon>Pentapetalae</taxon>
        <taxon>rosids</taxon>
        <taxon>fabids</taxon>
        <taxon>Rosales</taxon>
        <taxon>Moraceae</taxon>
        <taxon>Ficeae</taxon>
        <taxon>Ficus</taxon>
    </lineage>
</organism>
<dbReference type="InterPro" id="IPR008271">
    <property type="entry name" value="Ser/Thr_kinase_AS"/>
</dbReference>
<comment type="catalytic activity">
    <reaction evidence="3">
        <text>L-seryl-[protein] + ATP = O-phospho-L-seryl-[protein] + ADP + H(+)</text>
        <dbReference type="Rhea" id="RHEA:17989"/>
        <dbReference type="Rhea" id="RHEA-COMP:9863"/>
        <dbReference type="Rhea" id="RHEA-COMP:11604"/>
        <dbReference type="ChEBI" id="CHEBI:15378"/>
        <dbReference type="ChEBI" id="CHEBI:29999"/>
        <dbReference type="ChEBI" id="CHEBI:30616"/>
        <dbReference type="ChEBI" id="CHEBI:83421"/>
        <dbReference type="ChEBI" id="CHEBI:456216"/>
    </reaction>
</comment>
<dbReference type="Pfam" id="PF00069">
    <property type="entry name" value="Pkinase"/>
    <property type="match status" value="1"/>
</dbReference>
<gene>
    <name evidence="6" type="ORF">TIFTF001_015129</name>
</gene>
<protein>
    <recommendedName>
        <fullName evidence="5">Protein kinase domain-containing protein</fullName>
    </recommendedName>
</protein>
<evidence type="ECO:0000256" key="1">
    <source>
        <dbReference type="ARBA" id="ARBA00022741"/>
    </source>
</evidence>
<accession>A0AA88DIK8</accession>
<dbReference type="SUPFAM" id="SSF56112">
    <property type="entry name" value="Protein kinase-like (PK-like)"/>
    <property type="match status" value="1"/>
</dbReference>
<evidence type="ECO:0000313" key="6">
    <source>
        <dbReference type="EMBL" id="GMN45939.1"/>
    </source>
</evidence>
<comment type="caution">
    <text evidence="6">The sequence shown here is derived from an EMBL/GenBank/DDBJ whole genome shotgun (WGS) entry which is preliminary data.</text>
</comment>
<dbReference type="InterPro" id="IPR000719">
    <property type="entry name" value="Prot_kinase_dom"/>
</dbReference>
<dbReference type="EMBL" id="BTGU01000021">
    <property type="protein sequence ID" value="GMN45939.1"/>
    <property type="molecule type" value="Genomic_DNA"/>
</dbReference>
<dbReference type="FunFam" id="1.10.510.10:FF:000084">
    <property type="entry name" value="Wall-associated receptor kinase 2"/>
    <property type="match status" value="1"/>
</dbReference>